<protein>
    <submittedName>
        <fullName evidence="4">Uncharacterized protein</fullName>
    </submittedName>
</protein>
<evidence type="ECO:0000256" key="1">
    <source>
        <dbReference type="SAM" id="MobiDB-lite"/>
    </source>
</evidence>
<sequence length="550" mass="56702">MESLSSLRGSVYRFGRLLVRCIMASIACVAVCFGAATPAMADDVDKEIYGDSGNAADISPSPSQSYPDAGKTSVTEIPKLPCIMGDSPWLGLTPDGSRAVVLGRNGAVCVIDTSAMSVVATSQTGLDFTMTGEYGASISPDGATLYAYSQDAIVAVSLSDLRVTRLGAHCTSFLQSEDGTSITALCSAGGASRLDTIRADGTVTNSVPITSPVTLKGVEALAVSPDGSVWYLAMMKDLNDATTRYLASLDATTGSLAFMDTPASLFHGPWGYPSTSVGEYQNRTLHRMSSFLACFSSDQSGQAGENYVINATTGSMTRFAGDEGVAPCHASVMSGDGNIVAVGVSTSSGQSEADTQSGSAQSRYRTDFFDVSNPDSWTKTGSIDLSVVNAALSRDGTIIYQFGAMVDGVPIPLLVGTSTGAIVSSVLDENGTDMTRVELGNLGYDAVAQDGSALYVLSIADSTIPGTLIRIPLKDATRAVSQQAASQQAGTDASSTSSSAEQSGQSGDERVSDARGRTIAIVAVCVVAAVAAVIAVIVVVRRRGTTSHHD</sequence>
<accession>A0A261EPM9</accession>
<keyword evidence="2" id="KW-0812">Transmembrane</keyword>
<keyword evidence="3" id="KW-0732">Signal</keyword>
<dbReference type="RefSeq" id="WP_143516475.1">
    <property type="nucleotide sequence ID" value="NZ_MWWR01000026.1"/>
</dbReference>
<feature type="signal peptide" evidence="3">
    <location>
        <begin position="1"/>
        <end position="41"/>
    </location>
</feature>
<dbReference type="AlphaFoldDB" id="A0A261EPM9"/>
<feature type="chain" id="PRO_5012921342" evidence="3">
    <location>
        <begin position="42"/>
        <end position="550"/>
    </location>
</feature>
<dbReference type="EMBL" id="MWWR01000026">
    <property type="protein sequence ID" value="OZG48809.1"/>
    <property type="molecule type" value="Genomic_DNA"/>
</dbReference>
<evidence type="ECO:0000313" key="4">
    <source>
        <dbReference type="EMBL" id="OZG48809.1"/>
    </source>
</evidence>
<dbReference type="InterPro" id="IPR015943">
    <property type="entry name" value="WD40/YVTN_repeat-like_dom_sf"/>
</dbReference>
<keyword evidence="5" id="KW-1185">Reference proteome</keyword>
<evidence type="ECO:0000256" key="2">
    <source>
        <dbReference type="SAM" id="Phobius"/>
    </source>
</evidence>
<feature type="region of interest" description="Disordered" evidence="1">
    <location>
        <begin position="52"/>
        <end position="71"/>
    </location>
</feature>
<keyword evidence="2" id="KW-0472">Membrane</keyword>
<keyword evidence="2" id="KW-1133">Transmembrane helix</keyword>
<reference evidence="4 5" key="1">
    <citation type="journal article" date="2017" name="BMC Genomics">
        <title>Comparative genomic and phylogenomic analyses of the Bifidobacteriaceae family.</title>
        <authorList>
            <person name="Lugli G.A."/>
            <person name="Milani C."/>
            <person name="Turroni F."/>
            <person name="Duranti S."/>
            <person name="Mancabelli L."/>
            <person name="Mangifesta M."/>
            <person name="Ferrario C."/>
            <person name="Modesto M."/>
            <person name="Mattarelli P."/>
            <person name="Jiri K."/>
            <person name="van Sinderen D."/>
            <person name="Ventura M."/>
        </authorList>
    </citation>
    <scope>NUCLEOTIDE SEQUENCE [LARGE SCALE GENOMIC DNA]</scope>
    <source>
        <strain evidence="4 5">DSM 24742</strain>
    </source>
</reference>
<evidence type="ECO:0000313" key="5">
    <source>
        <dbReference type="Proteomes" id="UP000216725"/>
    </source>
</evidence>
<organism evidence="4 5">
    <name type="scientific">Pseudoscardovia radai</name>
    <dbReference type="NCBI Taxonomy" id="987066"/>
    <lineage>
        <taxon>Bacteria</taxon>
        <taxon>Bacillati</taxon>
        <taxon>Actinomycetota</taxon>
        <taxon>Actinomycetes</taxon>
        <taxon>Bifidobacteriales</taxon>
        <taxon>Bifidobacteriaceae</taxon>
        <taxon>Pseudoscardovia</taxon>
    </lineage>
</organism>
<proteinExistence type="predicted"/>
<dbReference type="OrthoDB" id="9812926at2"/>
<feature type="compositionally biased region" description="Low complexity" evidence="1">
    <location>
        <begin position="482"/>
        <end position="506"/>
    </location>
</feature>
<gene>
    <name evidence="4" type="ORF">PSRA_1760</name>
</gene>
<evidence type="ECO:0000256" key="3">
    <source>
        <dbReference type="SAM" id="SignalP"/>
    </source>
</evidence>
<name>A0A261EPM9_9BIFI</name>
<dbReference type="Proteomes" id="UP000216725">
    <property type="component" value="Unassembled WGS sequence"/>
</dbReference>
<dbReference type="SUPFAM" id="SSF82171">
    <property type="entry name" value="DPP6 N-terminal domain-like"/>
    <property type="match status" value="1"/>
</dbReference>
<feature type="transmembrane region" description="Helical" evidence="2">
    <location>
        <begin position="519"/>
        <end position="540"/>
    </location>
</feature>
<comment type="caution">
    <text evidence="4">The sequence shown here is derived from an EMBL/GenBank/DDBJ whole genome shotgun (WGS) entry which is preliminary data.</text>
</comment>
<feature type="region of interest" description="Disordered" evidence="1">
    <location>
        <begin position="482"/>
        <end position="511"/>
    </location>
</feature>
<dbReference type="Gene3D" id="2.130.10.10">
    <property type="entry name" value="YVTN repeat-like/Quinoprotein amine dehydrogenase"/>
    <property type="match status" value="1"/>
</dbReference>